<feature type="chain" id="PRO_5025633533" description="AA1-like domain-containing protein" evidence="1">
    <location>
        <begin position="21"/>
        <end position="163"/>
    </location>
</feature>
<accession>A0A6A6JHG8</accession>
<dbReference type="AlphaFoldDB" id="A0A6A6JHG8"/>
<gene>
    <name evidence="2" type="ORF">EI97DRAFT_433514</name>
</gene>
<evidence type="ECO:0000313" key="3">
    <source>
        <dbReference type="Proteomes" id="UP000800097"/>
    </source>
</evidence>
<proteinExistence type="predicted"/>
<dbReference type="OrthoDB" id="5226619at2759"/>
<organism evidence="2 3">
    <name type="scientific">Westerdykella ornata</name>
    <dbReference type="NCBI Taxonomy" id="318751"/>
    <lineage>
        <taxon>Eukaryota</taxon>
        <taxon>Fungi</taxon>
        <taxon>Dikarya</taxon>
        <taxon>Ascomycota</taxon>
        <taxon>Pezizomycotina</taxon>
        <taxon>Dothideomycetes</taxon>
        <taxon>Pleosporomycetidae</taxon>
        <taxon>Pleosporales</taxon>
        <taxon>Sporormiaceae</taxon>
        <taxon>Westerdykella</taxon>
    </lineage>
</organism>
<dbReference type="GeneID" id="54551582"/>
<evidence type="ECO:0000256" key="1">
    <source>
        <dbReference type="SAM" id="SignalP"/>
    </source>
</evidence>
<dbReference type="EMBL" id="ML986494">
    <property type="protein sequence ID" value="KAF2276100.1"/>
    <property type="molecule type" value="Genomic_DNA"/>
</dbReference>
<dbReference type="Proteomes" id="UP000800097">
    <property type="component" value="Unassembled WGS sequence"/>
</dbReference>
<evidence type="ECO:0008006" key="4">
    <source>
        <dbReference type="Google" id="ProtNLM"/>
    </source>
</evidence>
<reference evidence="2" key="1">
    <citation type="journal article" date="2020" name="Stud. Mycol.">
        <title>101 Dothideomycetes genomes: a test case for predicting lifestyles and emergence of pathogens.</title>
        <authorList>
            <person name="Haridas S."/>
            <person name="Albert R."/>
            <person name="Binder M."/>
            <person name="Bloem J."/>
            <person name="Labutti K."/>
            <person name="Salamov A."/>
            <person name="Andreopoulos B."/>
            <person name="Baker S."/>
            <person name="Barry K."/>
            <person name="Bills G."/>
            <person name="Bluhm B."/>
            <person name="Cannon C."/>
            <person name="Castanera R."/>
            <person name="Culley D."/>
            <person name="Daum C."/>
            <person name="Ezra D."/>
            <person name="Gonzalez J."/>
            <person name="Henrissat B."/>
            <person name="Kuo A."/>
            <person name="Liang C."/>
            <person name="Lipzen A."/>
            <person name="Lutzoni F."/>
            <person name="Magnuson J."/>
            <person name="Mondo S."/>
            <person name="Nolan M."/>
            <person name="Ohm R."/>
            <person name="Pangilinan J."/>
            <person name="Park H.-J."/>
            <person name="Ramirez L."/>
            <person name="Alfaro M."/>
            <person name="Sun H."/>
            <person name="Tritt A."/>
            <person name="Yoshinaga Y."/>
            <person name="Zwiers L.-H."/>
            <person name="Turgeon B."/>
            <person name="Goodwin S."/>
            <person name="Spatafora J."/>
            <person name="Crous P."/>
            <person name="Grigoriev I."/>
        </authorList>
    </citation>
    <scope>NUCLEOTIDE SEQUENCE</scope>
    <source>
        <strain evidence="2">CBS 379.55</strain>
    </source>
</reference>
<sequence>MLSLNFLSVALLALIPSTFAAPHPPTAAPFQVTNLNTFEPTGRPGSVNLYRVGFNVTDPADSSTAFCETQWDYADATTGWPSTYLANCTNPSYAFKFVDYHSYYDFTLDVRHKSKTHGRPTTRFAKGQVNLDILQCSHAASGFSVCNQKEGVQFPLQVYKTLD</sequence>
<keyword evidence="3" id="KW-1185">Reference proteome</keyword>
<evidence type="ECO:0000313" key="2">
    <source>
        <dbReference type="EMBL" id="KAF2276100.1"/>
    </source>
</evidence>
<feature type="signal peptide" evidence="1">
    <location>
        <begin position="1"/>
        <end position="20"/>
    </location>
</feature>
<dbReference type="RefSeq" id="XP_033653639.1">
    <property type="nucleotide sequence ID" value="XM_033798407.1"/>
</dbReference>
<protein>
    <recommendedName>
        <fullName evidence="4">AA1-like domain-containing protein</fullName>
    </recommendedName>
</protein>
<keyword evidence="1" id="KW-0732">Signal</keyword>
<name>A0A6A6JHG8_WESOR</name>